<sequence length="505" mass="57205">MDEITNDRPAICAEGIVTVQIHLPSYWTQNHAAWFTNVETIFTLRRITTYEILPRCLRTLNGGGFGVLQRCGRAPPPTTTSKRRCCAARVCLCTGVSSSFSTKATGDRRNLCVACGGSSLIVDLFLQRLPQNVVISLATAPDDLSLEKLTELADRVVDYSARGTVATYTIPLSQVEGRQGRLEQLIDDLAETVNALRPASHPRRRDHDCRSRLSPRSSACSSPRRRSYCLYYRNFGASIASWPESVLERVRYNVSPVAFPEPNDKWKYLFKACASQRLFLPSMLPAVDALIYVDSDVMLLSPIEKLWQQFAAMNNSHLVALVPETESNYTNWYLYSAKHPFYKPLGVNSGVMLMNLTRMREFRWEERVLPLQEIYGDKIAWGDQDLINILFSLHPDRLLVLPCRWNYRTDHCMDGTYCDGEAPAVVHGSRNLFLHDNEPAFWALRQAMMQYKLGESLKDGFIAPLKDGLRRGRETPCMQQFLTHLVNWEAVALSVDNATAKSRHS</sequence>
<dbReference type="EMBL" id="CM023491">
    <property type="protein sequence ID" value="KAH6941286.1"/>
    <property type="molecule type" value="Genomic_DNA"/>
</dbReference>
<accession>A0ACB7T590</accession>
<gene>
    <name evidence="1" type="ORF">HPB50_015746</name>
</gene>
<keyword evidence="2" id="KW-1185">Reference proteome</keyword>
<organism evidence="1 2">
    <name type="scientific">Hyalomma asiaticum</name>
    <name type="common">Tick</name>
    <dbReference type="NCBI Taxonomy" id="266040"/>
    <lineage>
        <taxon>Eukaryota</taxon>
        <taxon>Metazoa</taxon>
        <taxon>Ecdysozoa</taxon>
        <taxon>Arthropoda</taxon>
        <taxon>Chelicerata</taxon>
        <taxon>Arachnida</taxon>
        <taxon>Acari</taxon>
        <taxon>Parasitiformes</taxon>
        <taxon>Ixodida</taxon>
        <taxon>Ixodoidea</taxon>
        <taxon>Ixodidae</taxon>
        <taxon>Hyalomminae</taxon>
        <taxon>Hyalomma</taxon>
    </lineage>
</organism>
<evidence type="ECO:0000313" key="2">
    <source>
        <dbReference type="Proteomes" id="UP000821845"/>
    </source>
</evidence>
<name>A0ACB7T590_HYAAI</name>
<dbReference type="Proteomes" id="UP000821845">
    <property type="component" value="Chromosome 11"/>
</dbReference>
<reference evidence="1" key="1">
    <citation type="submission" date="2020-05" db="EMBL/GenBank/DDBJ databases">
        <title>Large-scale comparative analyses of tick genomes elucidate their genetic diversity and vector capacities.</title>
        <authorList>
            <person name="Jia N."/>
            <person name="Wang J."/>
            <person name="Shi W."/>
            <person name="Du L."/>
            <person name="Sun Y."/>
            <person name="Zhan W."/>
            <person name="Jiang J."/>
            <person name="Wang Q."/>
            <person name="Zhang B."/>
            <person name="Ji P."/>
            <person name="Sakyi L.B."/>
            <person name="Cui X."/>
            <person name="Yuan T."/>
            <person name="Jiang B."/>
            <person name="Yang W."/>
            <person name="Lam T.T.-Y."/>
            <person name="Chang Q."/>
            <person name="Ding S."/>
            <person name="Wang X."/>
            <person name="Zhu J."/>
            <person name="Ruan X."/>
            <person name="Zhao L."/>
            <person name="Wei J."/>
            <person name="Que T."/>
            <person name="Du C."/>
            <person name="Cheng J."/>
            <person name="Dai P."/>
            <person name="Han X."/>
            <person name="Huang E."/>
            <person name="Gao Y."/>
            <person name="Liu J."/>
            <person name="Shao H."/>
            <person name="Ye R."/>
            <person name="Li L."/>
            <person name="Wei W."/>
            <person name="Wang X."/>
            <person name="Wang C."/>
            <person name="Yang T."/>
            <person name="Huo Q."/>
            <person name="Li W."/>
            <person name="Guo W."/>
            <person name="Chen H."/>
            <person name="Zhou L."/>
            <person name="Ni X."/>
            <person name="Tian J."/>
            <person name="Zhou Y."/>
            <person name="Sheng Y."/>
            <person name="Liu T."/>
            <person name="Pan Y."/>
            <person name="Xia L."/>
            <person name="Li J."/>
            <person name="Zhao F."/>
            <person name="Cao W."/>
        </authorList>
    </citation>
    <scope>NUCLEOTIDE SEQUENCE</scope>
    <source>
        <strain evidence="1">Hyas-2018</strain>
    </source>
</reference>
<evidence type="ECO:0000313" key="1">
    <source>
        <dbReference type="EMBL" id="KAH6941286.1"/>
    </source>
</evidence>
<proteinExistence type="predicted"/>
<comment type="caution">
    <text evidence="1">The sequence shown here is derived from an EMBL/GenBank/DDBJ whole genome shotgun (WGS) entry which is preliminary data.</text>
</comment>
<protein>
    <submittedName>
        <fullName evidence="1">Uncharacterized protein</fullName>
    </submittedName>
</protein>